<feature type="binding site" evidence="2">
    <location>
        <position position="119"/>
    </location>
    <ligand>
        <name>substrate</name>
    </ligand>
</feature>
<dbReference type="Gene3D" id="3.10.129.10">
    <property type="entry name" value="Hotdog Thioesterase"/>
    <property type="match status" value="1"/>
</dbReference>
<dbReference type="STRING" id="887929.HMP0721_1148"/>
<gene>
    <name evidence="4" type="ORF">HMP0721_1148</name>
</gene>
<evidence type="ECO:0000313" key="4">
    <source>
        <dbReference type="EMBL" id="EFV01755.1"/>
    </source>
</evidence>
<dbReference type="RefSeq" id="WP_006598572.1">
    <property type="nucleotide sequence ID" value="NZ_GL622359.1"/>
</dbReference>
<feature type="binding site" evidence="2">
    <location>
        <position position="68"/>
    </location>
    <ligand>
        <name>substrate</name>
    </ligand>
</feature>
<dbReference type="eggNOG" id="COG5496">
    <property type="taxonomic scope" value="Bacteria"/>
</dbReference>
<name>E6MGL5_9FIRM</name>
<evidence type="ECO:0000256" key="2">
    <source>
        <dbReference type="PIRSR" id="PIRSR014972-2"/>
    </source>
</evidence>
<dbReference type="InterPro" id="IPR054485">
    <property type="entry name" value="FlK-like_dom"/>
</dbReference>
<dbReference type="AlphaFoldDB" id="E6MGL5"/>
<dbReference type="PANTHER" id="PTHR36934:SF1">
    <property type="entry name" value="THIOESTERASE DOMAIN-CONTAINING PROTEIN"/>
    <property type="match status" value="1"/>
</dbReference>
<comment type="caution">
    <text evidence="4">The sequence shown here is derived from an EMBL/GenBank/DDBJ whole genome shotgun (WGS) entry which is preliminary data.</text>
</comment>
<dbReference type="Proteomes" id="UP000004754">
    <property type="component" value="Unassembled WGS sequence"/>
</dbReference>
<accession>E6MGL5</accession>
<feature type="domain" description="Fluoroacetyl-CoA-specific thioesterase-like" evidence="3">
    <location>
        <begin position="22"/>
        <end position="124"/>
    </location>
</feature>
<dbReference type="SUPFAM" id="SSF54637">
    <property type="entry name" value="Thioesterase/thiol ester dehydrase-isomerase"/>
    <property type="match status" value="1"/>
</dbReference>
<organism evidence="4 5">
    <name type="scientific">Pseudoramibacter alactolyticus ATCC 23263</name>
    <dbReference type="NCBI Taxonomy" id="887929"/>
    <lineage>
        <taxon>Bacteria</taxon>
        <taxon>Bacillati</taxon>
        <taxon>Bacillota</taxon>
        <taxon>Clostridia</taxon>
        <taxon>Eubacteriales</taxon>
        <taxon>Eubacteriaceae</taxon>
        <taxon>Pseudoramibacter</taxon>
    </lineage>
</organism>
<dbReference type="HOGENOM" id="CLU_119426_0_1_9"/>
<dbReference type="InterPro" id="IPR029069">
    <property type="entry name" value="HotDog_dom_sf"/>
</dbReference>
<evidence type="ECO:0000256" key="1">
    <source>
        <dbReference type="PIRSR" id="PIRSR014972-1"/>
    </source>
</evidence>
<feature type="active site" evidence="1">
    <location>
        <position position="49"/>
    </location>
</feature>
<keyword evidence="5" id="KW-1185">Reference proteome</keyword>
<dbReference type="PIRSF" id="PIRSF014972">
    <property type="entry name" value="FlK"/>
    <property type="match status" value="1"/>
</dbReference>
<feature type="active site" evidence="1">
    <location>
        <position position="75"/>
    </location>
</feature>
<sequence>MTQEQISNKLRSGMEMEKDNTVSRELTARVVGSGGLDVLATPALAAWIENAAYEMADLWLPEEETTVGANINLDHMAPTPVGMKVRVKVHLDAIEGRKLVFSIEAYDTAQQIAGGTHTRFIVNKARFMQKVQDKKNQ</sequence>
<protein>
    <submittedName>
        <fullName evidence="4">Thioesterase family protein</fullName>
    </submittedName>
</protein>
<evidence type="ECO:0000259" key="3">
    <source>
        <dbReference type="Pfam" id="PF22636"/>
    </source>
</evidence>
<proteinExistence type="predicted"/>
<feature type="binding site" evidence="2">
    <location>
        <position position="68"/>
    </location>
    <ligand>
        <name>CoA</name>
        <dbReference type="ChEBI" id="CHEBI:57287"/>
    </ligand>
</feature>
<dbReference type="EMBL" id="AEQN01000016">
    <property type="protein sequence ID" value="EFV01755.1"/>
    <property type="molecule type" value="Genomic_DNA"/>
</dbReference>
<dbReference type="PANTHER" id="PTHR36934">
    <property type="entry name" value="BLR0278 PROTEIN"/>
    <property type="match status" value="1"/>
</dbReference>
<dbReference type="InterPro" id="IPR025540">
    <property type="entry name" value="FlK"/>
</dbReference>
<reference evidence="4 5" key="1">
    <citation type="submission" date="2010-12" db="EMBL/GenBank/DDBJ databases">
        <authorList>
            <person name="Muzny D."/>
            <person name="Qin X."/>
            <person name="Deng J."/>
            <person name="Jiang H."/>
            <person name="Liu Y."/>
            <person name="Qu J."/>
            <person name="Song X.-Z."/>
            <person name="Zhang L."/>
            <person name="Thornton R."/>
            <person name="Coyle M."/>
            <person name="Francisco L."/>
            <person name="Jackson L."/>
            <person name="Javaid M."/>
            <person name="Korchina V."/>
            <person name="Kovar C."/>
            <person name="Mata R."/>
            <person name="Mathew T."/>
            <person name="Ngo R."/>
            <person name="Nguyen L."/>
            <person name="Nguyen N."/>
            <person name="Okwuonu G."/>
            <person name="Ongeri F."/>
            <person name="Pham C."/>
            <person name="Simmons D."/>
            <person name="Wilczek-Boney K."/>
            <person name="Hale W."/>
            <person name="Jakkamsetti A."/>
            <person name="Pham P."/>
            <person name="Ruth R."/>
            <person name="San Lucas F."/>
            <person name="Warren J."/>
            <person name="Zhang J."/>
            <person name="Zhao Z."/>
            <person name="Zhou C."/>
            <person name="Zhu D."/>
            <person name="Lee S."/>
            <person name="Bess C."/>
            <person name="Blankenburg K."/>
            <person name="Forbes L."/>
            <person name="Fu Q."/>
            <person name="Gubbala S."/>
            <person name="Hirani K."/>
            <person name="Jayaseelan J.C."/>
            <person name="Lara F."/>
            <person name="Munidasa M."/>
            <person name="Palculict T."/>
            <person name="Patil S."/>
            <person name="Pu L.-L."/>
            <person name="Saada N."/>
            <person name="Tang L."/>
            <person name="Weissenberger G."/>
            <person name="Zhu Y."/>
            <person name="Hemphill L."/>
            <person name="Shang Y."/>
            <person name="Youmans B."/>
            <person name="Ayvaz T."/>
            <person name="Ross M."/>
            <person name="Santibanez J."/>
            <person name="Aqrawi P."/>
            <person name="Gross S."/>
            <person name="Joshi V."/>
            <person name="Fowler G."/>
            <person name="Nazareth L."/>
            <person name="Reid J."/>
            <person name="Worley K."/>
            <person name="Petrosino J."/>
            <person name="Highlander S."/>
            <person name="Gibbs R."/>
        </authorList>
    </citation>
    <scope>NUCLEOTIDE SEQUENCE [LARGE SCALE GENOMIC DNA]</scope>
    <source>
        <strain evidence="4 5">ATCC 23263</strain>
    </source>
</reference>
<evidence type="ECO:0000313" key="5">
    <source>
        <dbReference type="Proteomes" id="UP000004754"/>
    </source>
</evidence>
<feature type="active site" evidence="1">
    <location>
        <position position="41"/>
    </location>
</feature>
<dbReference type="Pfam" id="PF22636">
    <property type="entry name" value="FlK"/>
    <property type="match status" value="1"/>
</dbReference>
<dbReference type="OrthoDB" id="6902891at2"/>